<name>A0ABM8ZCH5_9LACO</name>
<keyword evidence="2" id="KW-1185">Reference proteome</keyword>
<dbReference type="Proteomes" id="UP000789719">
    <property type="component" value="Unassembled WGS sequence"/>
</dbReference>
<gene>
    <name evidence="1" type="ORF">WGH24286_01683</name>
</gene>
<evidence type="ECO:0000313" key="1">
    <source>
        <dbReference type="EMBL" id="CAH0419236.1"/>
    </source>
</evidence>
<dbReference type="EMBL" id="CAKKNT010000029">
    <property type="protein sequence ID" value="CAH0419236.1"/>
    <property type="molecule type" value="Genomic_DNA"/>
</dbReference>
<proteinExistence type="predicted"/>
<organism evidence="1 2">
    <name type="scientific">Periweissella ghanensis</name>
    <dbReference type="NCBI Taxonomy" id="467997"/>
    <lineage>
        <taxon>Bacteria</taxon>
        <taxon>Bacillati</taxon>
        <taxon>Bacillota</taxon>
        <taxon>Bacilli</taxon>
        <taxon>Lactobacillales</taxon>
        <taxon>Lactobacillaceae</taxon>
        <taxon>Periweissella</taxon>
    </lineage>
</organism>
<accession>A0ABM8ZCH5</accession>
<evidence type="ECO:0000313" key="2">
    <source>
        <dbReference type="Proteomes" id="UP000789719"/>
    </source>
</evidence>
<comment type="caution">
    <text evidence="1">The sequence shown here is derived from an EMBL/GenBank/DDBJ whole genome shotgun (WGS) entry which is preliminary data.</text>
</comment>
<protein>
    <submittedName>
        <fullName evidence="1">Uncharacterized protein</fullName>
    </submittedName>
</protein>
<dbReference type="RefSeq" id="WP_230099279.1">
    <property type="nucleotide sequence ID" value="NZ_CAKKNT010000029.1"/>
</dbReference>
<reference evidence="1 2" key="1">
    <citation type="submission" date="2021-11" db="EMBL/GenBank/DDBJ databases">
        <authorList>
            <person name="Depoorter E."/>
        </authorList>
    </citation>
    <scope>NUCLEOTIDE SEQUENCE [LARGE SCALE GENOMIC DNA]</scope>
    <source>
        <strain evidence="1 2">LMG 24286</strain>
    </source>
</reference>
<sequence>MKNSVHKLNPIVIAQKLIQRQQPSQLDEATVNNRLIEDVKATSTNLPMPRIDLQQVLCALQIRRTLATQMIYKNNNH</sequence>